<reference evidence="1" key="1">
    <citation type="submission" date="2021-01" db="EMBL/GenBank/DDBJ databases">
        <authorList>
            <person name="Kaushik A."/>
        </authorList>
    </citation>
    <scope>NUCLEOTIDE SEQUENCE</scope>
    <source>
        <strain evidence="1">AG2-2IIIB</strain>
    </source>
</reference>
<dbReference type="EMBL" id="CAJMWT010005779">
    <property type="protein sequence ID" value="CAE6509535.1"/>
    <property type="molecule type" value="Genomic_DNA"/>
</dbReference>
<evidence type="ECO:0008006" key="3">
    <source>
        <dbReference type="Google" id="ProtNLM"/>
    </source>
</evidence>
<dbReference type="AlphaFoldDB" id="A0A8H3H9K4"/>
<name>A0A8H3H9K4_9AGAM</name>
<evidence type="ECO:0000313" key="2">
    <source>
        <dbReference type="Proteomes" id="UP000663843"/>
    </source>
</evidence>
<sequence length="546" mass="61940">MTSFPRTITGVPLKAECVLRNPVIIIYPSQLKSKHFNSEEPIWFCHFPDISHTQYGPNINTNTNCGAVDNLNRMPVRDPKLSIDELPYEILVLVFDLVLRLKPCRAAPRRSVIHKDHMKPPSFQRDPVILSQVCSHWRRTAINTPSLWTHIDIQPRLGRADFAKAAARWDVYVQRSDSSLLDIHIFDPSFSQDSYDTDHRQVDTHLHKLVETIAPRTQSLSIRCFSKFTPKDFPRKTMATFMRSCVPGVLKALDMRVSLLLGSQTRYNFTNDPSPLGYPEDKLESLYQSIISLDLRGYYPKAGSKAYCGLVELCLQSPESYAMTIPESILVEMIKSNPRLRVLKFNLRMIDISPREAPVTPIRMGDLQVVGLGKHTNDCVGEILRWLCPGLKPLSLSVYNPQVEPGFIEHQFQNFIAQSNITKLGLHGIKTFDPLDGLITMVPDVKVLAIDNIGHIPTDAQVLPKPSRSLDAIYVIPPSGLYSPSRDHIEWLARYYDVQKLTVWTDDFEFDANRVFGTETTVRDVHAPSPVINITTGEPNPVAEWY</sequence>
<comment type="caution">
    <text evidence="1">The sequence shown here is derived from an EMBL/GenBank/DDBJ whole genome shotgun (WGS) entry which is preliminary data.</text>
</comment>
<gene>
    <name evidence="1" type="ORF">RDB_LOCUS150730</name>
</gene>
<proteinExistence type="predicted"/>
<accession>A0A8H3H9K4</accession>
<dbReference type="SUPFAM" id="SSF81383">
    <property type="entry name" value="F-box domain"/>
    <property type="match status" value="1"/>
</dbReference>
<dbReference type="InterPro" id="IPR036047">
    <property type="entry name" value="F-box-like_dom_sf"/>
</dbReference>
<dbReference type="Gene3D" id="1.20.1280.50">
    <property type="match status" value="1"/>
</dbReference>
<evidence type="ECO:0000313" key="1">
    <source>
        <dbReference type="EMBL" id="CAE6509535.1"/>
    </source>
</evidence>
<dbReference type="Proteomes" id="UP000663843">
    <property type="component" value="Unassembled WGS sequence"/>
</dbReference>
<protein>
    <recommendedName>
        <fullName evidence="3">F-box domain-containing protein</fullName>
    </recommendedName>
</protein>
<organism evidence="1 2">
    <name type="scientific">Rhizoctonia solani</name>
    <dbReference type="NCBI Taxonomy" id="456999"/>
    <lineage>
        <taxon>Eukaryota</taxon>
        <taxon>Fungi</taxon>
        <taxon>Dikarya</taxon>
        <taxon>Basidiomycota</taxon>
        <taxon>Agaricomycotina</taxon>
        <taxon>Agaricomycetes</taxon>
        <taxon>Cantharellales</taxon>
        <taxon>Ceratobasidiaceae</taxon>
        <taxon>Rhizoctonia</taxon>
    </lineage>
</organism>